<keyword evidence="6 8" id="KW-0342">GTP-binding</keyword>
<dbReference type="CDD" id="cd02503">
    <property type="entry name" value="MobA"/>
    <property type="match status" value="1"/>
</dbReference>
<keyword evidence="7 8" id="KW-0501">Molybdenum cofactor biosynthesis</keyword>
<feature type="domain" description="MobA-like NTP transferase" evidence="9">
    <location>
        <begin position="7"/>
        <end position="155"/>
    </location>
</feature>
<keyword evidence="4 8" id="KW-0547">Nucleotide-binding</keyword>
<feature type="binding site" evidence="8">
    <location>
        <begin position="10"/>
        <end position="12"/>
    </location>
    <ligand>
        <name>GTP</name>
        <dbReference type="ChEBI" id="CHEBI:37565"/>
    </ligand>
</feature>
<dbReference type="InterPro" id="IPR029044">
    <property type="entry name" value="Nucleotide-diphossugar_trans"/>
</dbReference>
<dbReference type="Pfam" id="PF12804">
    <property type="entry name" value="NTP_transf_3"/>
    <property type="match status" value="1"/>
</dbReference>
<dbReference type="EMBL" id="CAJNAP010000021">
    <property type="protein sequence ID" value="CAE6508102.1"/>
    <property type="molecule type" value="Genomic_DNA"/>
</dbReference>
<proteinExistence type="inferred from homology"/>
<comment type="subunit">
    <text evidence="8">Monomer.</text>
</comment>
<dbReference type="EC" id="2.7.7.77" evidence="8"/>
<dbReference type="PANTHER" id="PTHR19136">
    <property type="entry name" value="MOLYBDENUM COFACTOR GUANYLYLTRANSFERASE"/>
    <property type="match status" value="1"/>
</dbReference>
<evidence type="ECO:0000256" key="3">
    <source>
        <dbReference type="ARBA" id="ARBA00022723"/>
    </source>
</evidence>
<evidence type="ECO:0000259" key="9">
    <source>
        <dbReference type="Pfam" id="PF12804"/>
    </source>
</evidence>
<evidence type="ECO:0000256" key="6">
    <source>
        <dbReference type="ARBA" id="ARBA00023134"/>
    </source>
</evidence>
<comment type="caution">
    <text evidence="8">Lacks conserved residue(s) required for the propagation of feature annotation.</text>
</comment>
<dbReference type="AlphaFoldDB" id="A0A8H8Z1Y4"/>
<feature type="binding site" evidence="8">
    <location>
        <position position="99"/>
    </location>
    <ligand>
        <name>Mg(2+)</name>
        <dbReference type="ChEBI" id="CHEBI:18420"/>
    </ligand>
</feature>
<accession>A0A8H8Z1Y4</accession>
<dbReference type="GO" id="GO:0006777">
    <property type="term" value="P:Mo-molybdopterin cofactor biosynthetic process"/>
    <property type="evidence" value="ECO:0007669"/>
    <property type="project" value="UniProtKB-KW"/>
</dbReference>
<comment type="function">
    <text evidence="8">Transfers a GMP moiety from GTP to Mo-molybdopterin (Mo-MPT) cofactor (Moco or molybdenum cofactor) to form Mo-molybdopterin guanine dinucleotide (Mo-MGD) cofactor.</text>
</comment>
<evidence type="ECO:0000256" key="1">
    <source>
        <dbReference type="ARBA" id="ARBA00022490"/>
    </source>
</evidence>
<keyword evidence="5 8" id="KW-0460">Magnesium</keyword>
<evidence type="ECO:0000313" key="11">
    <source>
        <dbReference type="Proteomes" id="UP000601736"/>
    </source>
</evidence>
<evidence type="ECO:0000256" key="5">
    <source>
        <dbReference type="ARBA" id="ARBA00022842"/>
    </source>
</evidence>
<dbReference type="GO" id="GO:0005525">
    <property type="term" value="F:GTP binding"/>
    <property type="evidence" value="ECO:0007669"/>
    <property type="project" value="UniProtKB-UniRule"/>
</dbReference>
<feature type="binding site" evidence="8">
    <location>
        <position position="70"/>
    </location>
    <ligand>
        <name>GTP</name>
        <dbReference type="ChEBI" id="CHEBI:37565"/>
    </ligand>
</feature>
<evidence type="ECO:0000256" key="8">
    <source>
        <dbReference type="HAMAP-Rule" id="MF_00316"/>
    </source>
</evidence>
<dbReference type="RefSeq" id="WP_204799975.1">
    <property type="nucleotide sequence ID" value="NZ_CAJNAP010000021.1"/>
</dbReference>
<dbReference type="SUPFAM" id="SSF53448">
    <property type="entry name" value="Nucleotide-diphospho-sugar transferases"/>
    <property type="match status" value="1"/>
</dbReference>
<dbReference type="Proteomes" id="UP000601736">
    <property type="component" value="Unassembled WGS sequence"/>
</dbReference>
<evidence type="ECO:0000256" key="2">
    <source>
        <dbReference type="ARBA" id="ARBA00022679"/>
    </source>
</evidence>
<dbReference type="GO" id="GO:0061603">
    <property type="term" value="F:molybdenum cofactor guanylyltransferase activity"/>
    <property type="evidence" value="ECO:0007669"/>
    <property type="project" value="UniProtKB-EC"/>
</dbReference>
<comment type="domain">
    <text evidence="8">The N-terminal domain determines nucleotide recognition and specific binding, while the C-terminal domain determines the specific binding to the target protein.</text>
</comment>
<organism evidence="10 11">
    <name type="scientific">Nitrosomonas nitrosa</name>
    <dbReference type="NCBI Taxonomy" id="52442"/>
    <lineage>
        <taxon>Bacteria</taxon>
        <taxon>Pseudomonadati</taxon>
        <taxon>Pseudomonadota</taxon>
        <taxon>Betaproteobacteria</taxon>
        <taxon>Nitrosomonadales</taxon>
        <taxon>Nitrosomonadaceae</taxon>
        <taxon>Nitrosomonas</taxon>
    </lineage>
</organism>
<name>A0A8H8Z1Y4_9PROT</name>
<comment type="subcellular location">
    <subcellularLocation>
        <location evidence="8">Cytoplasm</location>
    </subcellularLocation>
</comment>
<dbReference type="GO" id="GO:0046872">
    <property type="term" value="F:metal ion binding"/>
    <property type="evidence" value="ECO:0007669"/>
    <property type="project" value="UniProtKB-KW"/>
</dbReference>
<evidence type="ECO:0000256" key="4">
    <source>
        <dbReference type="ARBA" id="ARBA00022741"/>
    </source>
</evidence>
<keyword evidence="3 8" id="KW-0479">Metal-binding</keyword>
<evidence type="ECO:0000313" key="10">
    <source>
        <dbReference type="EMBL" id="CAE6508102.1"/>
    </source>
</evidence>
<dbReference type="InterPro" id="IPR025877">
    <property type="entry name" value="MobA-like_NTP_Trfase"/>
</dbReference>
<dbReference type="Gene3D" id="3.90.550.10">
    <property type="entry name" value="Spore Coat Polysaccharide Biosynthesis Protein SpsA, Chain A"/>
    <property type="match status" value="1"/>
</dbReference>
<gene>
    <name evidence="8" type="primary">mobA</name>
    <name evidence="10" type="ORF">NMYAN_280026</name>
</gene>
<dbReference type="InterPro" id="IPR013482">
    <property type="entry name" value="Molybde_CF_guanTrfase"/>
</dbReference>
<dbReference type="PANTHER" id="PTHR19136:SF81">
    <property type="entry name" value="MOLYBDENUM COFACTOR GUANYLYLTRANSFERASE"/>
    <property type="match status" value="1"/>
</dbReference>
<protein>
    <recommendedName>
        <fullName evidence="8">Molybdenum cofactor guanylyltransferase</fullName>
        <shortName evidence="8">MoCo guanylyltransferase</shortName>
        <ecNumber evidence="8">2.7.7.77</ecNumber>
    </recommendedName>
    <alternativeName>
        <fullName evidence="8">GTP:molybdopterin guanylyltransferase</fullName>
    </alternativeName>
    <alternativeName>
        <fullName evidence="8">Mo-MPT guanylyltransferase</fullName>
    </alternativeName>
    <alternativeName>
        <fullName evidence="8">Molybdopterin guanylyltransferase</fullName>
    </alternativeName>
    <alternativeName>
        <fullName evidence="8">Molybdopterin-guanine dinucleotide synthase</fullName>
        <shortName evidence="8">MGD synthase</shortName>
    </alternativeName>
</protein>
<comment type="similarity">
    <text evidence="8">Belongs to the MobA family.</text>
</comment>
<sequence>MHKPLYGLILAGGRSTRMGCDKGALVYHNGKDQVRYLYDVLSQFVGRVFVSARDMQRSQPHLQGYNVIEDVRNIDSPLNGILSAMDRFPEAGWLVVAVDMPFINESAVQALCNARNPELLATCFSSPIKGGPDPLFAIWEANAKAQIESLVEKASITCPRKMLTLLDTHIVQDGIDAKVLSNINTPLEYSEVLS</sequence>
<dbReference type="HAMAP" id="MF_00316">
    <property type="entry name" value="MobA"/>
    <property type="match status" value="1"/>
</dbReference>
<reference evidence="10" key="1">
    <citation type="submission" date="2021-02" db="EMBL/GenBank/DDBJ databases">
        <authorList>
            <person name="Han P."/>
        </authorList>
    </citation>
    <scope>NUCLEOTIDE SEQUENCE</scope>
    <source>
        <strain evidence="10">Nitrosomonas nitrosa 18-3D</strain>
    </source>
</reference>
<keyword evidence="2 8" id="KW-0808">Transferase</keyword>
<comment type="cofactor">
    <cofactor evidence="8">
        <name>Mg(2+)</name>
        <dbReference type="ChEBI" id="CHEBI:18420"/>
    </cofactor>
</comment>
<evidence type="ECO:0000256" key="7">
    <source>
        <dbReference type="ARBA" id="ARBA00023150"/>
    </source>
</evidence>
<comment type="catalytic activity">
    <reaction evidence="8">
        <text>Mo-molybdopterin + GTP + H(+) = Mo-molybdopterin guanine dinucleotide + diphosphate</text>
        <dbReference type="Rhea" id="RHEA:34243"/>
        <dbReference type="ChEBI" id="CHEBI:15378"/>
        <dbReference type="ChEBI" id="CHEBI:33019"/>
        <dbReference type="ChEBI" id="CHEBI:37565"/>
        <dbReference type="ChEBI" id="CHEBI:71302"/>
        <dbReference type="ChEBI" id="CHEBI:71310"/>
        <dbReference type="EC" id="2.7.7.77"/>
    </reaction>
</comment>
<feature type="binding site" evidence="8">
    <location>
        <position position="99"/>
    </location>
    <ligand>
        <name>GTP</name>
        <dbReference type="ChEBI" id="CHEBI:37565"/>
    </ligand>
</feature>
<dbReference type="GO" id="GO:0005737">
    <property type="term" value="C:cytoplasm"/>
    <property type="evidence" value="ECO:0007669"/>
    <property type="project" value="UniProtKB-SubCell"/>
</dbReference>
<comment type="caution">
    <text evidence="10">The sequence shown here is derived from an EMBL/GenBank/DDBJ whole genome shotgun (WGS) entry which is preliminary data.</text>
</comment>
<keyword evidence="1 8" id="KW-0963">Cytoplasm</keyword>